<dbReference type="Gene3D" id="3.40.50.150">
    <property type="entry name" value="Vaccinia Virus protein VP39"/>
    <property type="match status" value="1"/>
</dbReference>
<gene>
    <name evidence="2" type="ORF">MNOR_LOCUS35342</name>
</gene>
<dbReference type="GO" id="GO:0005737">
    <property type="term" value="C:cytoplasm"/>
    <property type="evidence" value="ECO:0007669"/>
    <property type="project" value="TreeGrafter"/>
</dbReference>
<dbReference type="InterPro" id="IPR029063">
    <property type="entry name" value="SAM-dependent_MTases_sf"/>
</dbReference>
<evidence type="ECO:0000313" key="2">
    <source>
        <dbReference type="EMBL" id="CAL4180656.1"/>
    </source>
</evidence>
<dbReference type="EMBL" id="CAXKWB010058373">
    <property type="protein sequence ID" value="CAL4180656.1"/>
    <property type="molecule type" value="Genomic_DNA"/>
</dbReference>
<dbReference type="PANTHER" id="PTHR12843:SF5">
    <property type="entry name" value="EEF1A LYSINE METHYLTRANSFERASE 2"/>
    <property type="match status" value="1"/>
</dbReference>
<keyword evidence="3" id="KW-1185">Reference proteome</keyword>
<dbReference type="Pfam" id="PF13847">
    <property type="entry name" value="Methyltransf_31"/>
    <property type="match status" value="1"/>
</dbReference>
<dbReference type="SUPFAM" id="SSF53335">
    <property type="entry name" value="S-adenosyl-L-methionine-dependent methyltransferases"/>
    <property type="match status" value="1"/>
</dbReference>
<dbReference type="PANTHER" id="PTHR12843">
    <property type="entry name" value="PROTEIN-LYSINE N-METHYLTRANSFERASE METTL10"/>
    <property type="match status" value="1"/>
</dbReference>
<sequence length="237" mass="26503">MSIAFHPDPSLKRLRAKICGGDLGSLEVTAHWADICLKEDWMGIIQYTEITTSCYKGESGNKILNYMGVDEKEQYNSCLLTAVICNKFIVVLYKAEEGFNKLYGVDYSEKAVNLAIQIAKAKEYDILYECGDLCGVSHEGLLSGQYDICHDKGTYDAISLCPENPTEKRNAYIKNVSGLLNSNGVYIITSCNWVEDELLQQFEGYFEKVHTIPTPTFMFGGKVGSVVTTVIFKKIPR</sequence>
<accession>A0AAV2SBE7</accession>
<comment type="caution">
    <text evidence="2">The sequence shown here is derived from an EMBL/GenBank/DDBJ whole genome shotgun (WGS) entry which is preliminary data.</text>
</comment>
<proteinExistence type="predicted"/>
<feature type="domain" description="Methyltransferase" evidence="1">
    <location>
        <begin position="91"/>
        <end position="210"/>
    </location>
</feature>
<dbReference type="Proteomes" id="UP001497623">
    <property type="component" value="Unassembled WGS sequence"/>
</dbReference>
<evidence type="ECO:0000313" key="3">
    <source>
        <dbReference type="Proteomes" id="UP001497623"/>
    </source>
</evidence>
<evidence type="ECO:0000259" key="1">
    <source>
        <dbReference type="Pfam" id="PF13847"/>
    </source>
</evidence>
<dbReference type="AlphaFoldDB" id="A0AAV2SBE7"/>
<dbReference type="GO" id="GO:0016279">
    <property type="term" value="F:protein-lysine N-methyltransferase activity"/>
    <property type="evidence" value="ECO:0007669"/>
    <property type="project" value="TreeGrafter"/>
</dbReference>
<protein>
    <recommendedName>
        <fullName evidence="1">Methyltransferase domain-containing protein</fullName>
    </recommendedName>
</protein>
<reference evidence="2 3" key="1">
    <citation type="submission" date="2024-05" db="EMBL/GenBank/DDBJ databases">
        <authorList>
            <person name="Wallberg A."/>
        </authorList>
    </citation>
    <scope>NUCLEOTIDE SEQUENCE [LARGE SCALE GENOMIC DNA]</scope>
</reference>
<organism evidence="2 3">
    <name type="scientific">Meganyctiphanes norvegica</name>
    <name type="common">Northern krill</name>
    <name type="synonym">Thysanopoda norvegica</name>
    <dbReference type="NCBI Taxonomy" id="48144"/>
    <lineage>
        <taxon>Eukaryota</taxon>
        <taxon>Metazoa</taxon>
        <taxon>Ecdysozoa</taxon>
        <taxon>Arthropoda</taxon>
        <taxon>Crustacea</taxon>
        <taxon>Multicrustacea</taxon>
        <taxon>Malacostraca</taxon>
        <taxon>Eumalacostraca</taxon>
        <taxon>Eucarida</taxon>
        <taxon>Euphausiacea</taxon>
        <taxon>Euphausiidae</taxon>
        <taxon>Meganyctiphanes</taxon>
    </lineage>
</organism>
<dbReference type="InterPro" id="IPR025714">
    <property type="entry name" value="Methyltranfer_dom"/>
</dbReference>
<name>A0AAV2SBE7_MEGNR</name>